<evidence type="ECO:0000256" key="1">
    <source>
        <dbReference type="SAM" id="MobiDB-lite"/>
    </source>
</evidence>
<protein>
    <submittedName>
        <fullName evidence="2">Uncharacterized protein</fullName>
    </submittedName>
</protein>
<gene>
    <name evidence="2" type="ORF">FHR38_004545</name>
</gene>
<dbReference type="EMBL" id="JACHJW010000001">
    <property type="protein sequence ID" value="MBB4960812.1"/>
    <property type="molecule type" value="Genomic_DNA"/>
</dbReference>
<dbReference type="AlphaFoldDB" id="A0A7W7WRQ3"/>
<comment type="caution">
    <text evidence="2">The sequence shown here is derived from an EMBL/GenBank/DDBJ whole genome shotgun (WGS) entry which is preliminary data.</text>
</comment>
<keyword evidence="3" id="KW-1185">Reference proteome</keyword>
<proteinExistence type="predicted"/>
<evidence type="ECO:0000313" key="3">
    <source>
        <dbReference type="Proteomes" id="UP000578819"/>
    </source>
</evidence>
<dbReference type="Proteomes" id="UP000578819">
    <property type="component" value="Unassembled WGS sequence"/>
</dbReference>
<evidence type="ECO:0000313" key="2">
    <source>
        <dbReference type="EMBL" id="MBB4960812.1"/>
    </source>
</evidence>
<organism evidence="2 3">
    <name type="scientific">Micromonospora polyrhachis</name>
    <dbReference type="NCBI Taxonomy" id="1282883"/>
    <lineage>
        <taxon>Bacteria</taxon>
        <taxon>Bacillati</taxon>
        <taxon>Actinomycetota</taxon>
        <taxon>Actinomycetes</taxon>
        <taxon>Micromonosporales</taxon>
        <taxon>Micromonosporaceae</taxon>
        <taxon>Micromonospora</taxon>
    </lineage>
</organism>
<reference evidence="2 3" key="1">
    <citation type="submission" date="2020-08" db="EMBL/GenBank/DDBJ databases">
        <title>Sequencing the genomes of 1000 actinobacteria strains.</title>
        <authorList>
            <person name="Klenk H.-P."/>
        </authorList>
    </citation>
    <scope>NUCLEOTIDE SEQUENCE [LARGE SCALE GENOMIC DNA]</scope>
    <source>
        <strain evidence="2 3">DSM 45886</strain>
    </source>
</reference>
<name>A0A7W7WRQ3_9ACTN</name>
<accession>A0A7W7WRQ3</accession>
<sequence>MMATLVLSEVVLERDGRVVAAYEVRRDVRGDVVLLDHEMQRDGRPGAWDATLARMAVPARGGTCRPPVRDSGATATRCGRPTPSTGTPE</sequence>
<feature type="region of interest" description="Disordered" evidence="1">
    <location>
        <begin position="61"/>
        <end position="89"/>
    </location>
</feature>